<feature type="compositionally biased region" description="Low complexity" evidence="1">
    <location>
        <begin position="373"/>
        <end position="389"/>
    </location>
</feature>
<dbReference type="InterPro" id="IPR008266">
    <property type="entry name" value="Tyr_kinase_AS"/>
</dbReference>
<feature type="compositionally biased region" description="Polar residues" evidence="1">
    <location>
        <begin position="1730"/>
        <end position="1753"/>
    </location>
</feature>
<gene>
    <name evidence="4" type="ORF">ACHAWU_004938</name>
</gene>
<dbReference type="PROSITE" id="PS50011">
    <property type="entry name" value="PROTEIN_KINASE_DOM"/>
    <property type="match status" value="1"/>
</dbReference>
<feature type="region of interest" description="Disordered" evidence="1">
    <location>
        <begin position="1713"/>
        <end position="1753"/>
    </location>
</feature>
<evidence type="ECO:0000259" key="3">
    <source>
        <dbReference type="PROSITE" id="PS50106"/>
    </source>
</evidence>
<dbReference type="PANTHER" id="PTHR38909">
    <property type="entry name" value="G PROTEIN GAMMA DOMAIN-CONTAINING PROTEIN"/>
    <property type="match status" value="1"/>
</dbReference>
<feature type="region of interest" description="Disordered" evidence="1">
    <location>
        <begin position="326"/>
        <end position="426"/>
    </location>
</feature>
<organism evidence="4 5">
    <name type="scientific">Discostella pseudostelligera</name>
    <dbReference type="NCBI Taxonomy" id="259834"/>
    <lineage>
        <taxon>Eukaryota</taxon>
        <taxon>Sar</taxon>
        <taxon>Stramenopiles</taxon>
        <taxon>Ochrophyta</taxon>
        <taxon>Bacillariophyta</taxon>
        <taxon>Coscinodiscophyceae</taxon>
        <taxon>Thalassiosirophycidae</taxon>
        <taxon>Stephanodiscales</taxon>
        <taxon>Stephanodiscaceae</taxon>
        <taxon>Discostella</taxon>
    </lineage>
</organism>
<dbReference type="InterPro" id="IPR011009">
    <property type="entry name" value="Kinase-like_dom_sf"/>
</dbReference>
<dbReference type="InterPro" id="IPR000719">
    <property type="entry name" value="Prot_kinase_dom"/>
</dbReference>
<comment type="caution">
    <text evidence="4">The sequence shown here is derived from an EMBL/GenBank/DDBJ whole genome shotgun (WGS) entry which is preliminary data.</text>
</comment>
<feature type="domain" description="Protein kinase" evidence="2">
    <location>
        <begin position="1029"/>
        <end position="1287"/>
    </location>
</feature>
<feature type="compositionally biased region" description="Low complexity" evidence="1">
    <location>
        <begin position="20"/>
        <end position="38"/>
    </location>
</feature>
<feature type="compositionally biased region" description="Basic and acidic residues" evidence="1">
    <location>
        <begin position="347"/>
        <end position="361"/>
    </location>
</feature>
<reference evidence="4 5" key="1">
    <citation type="submission" date="2024-10" db="EMBL/GenBank/DDBJ databases">
        <title>Updated reference genomes for cyclostephanoid diatoms.</title>
        <authorList>
            <person name="Roberts W.R."/>
            <person name="Alverson A.J."/>
        </authorList>
    </citation>
    <scope>NUCLEOTIDE SEQUENCE [LARGE SCALE GENOMIC DNA]</scope>
    <source>
        <strain evidence="4 5">AJA232-27</strain>
    </source>
</reference>
<feature type="compositionally biased region" description="Polar residues" evidence="1">
    <location>
        <begin position="224"/>
        <end position="233"/>
    </location>
</feature>
<feature type="compositionally biased region" description="Polar residues" evidence="1">
    <location>
        <begin position="658"/>
        <end position="672"/>
    </location>
</feature>
<dbReference type="SUPFAM" id="SSF56112">
    <property type="entry name" value="Protein kinase-like (PK-like)"/>
    <property type="match status" value="1"/>
</dbReference>
<dbReference type="PROSITE" id="PS50106">
    <property type="entry name" value="PDZ"/>
    <property type="match status" value="1"/>
</dbReference>
<feature type="region of interest" description="Disordered" evidence="1">
    <location>
        <begin position="658"/>
        <end position="677"/>
    </location>
</feature>
<feature type="domain" description="PDZ" evidence="3">
    <location>
        <begin position="1488"/>
        <end position="1553"/>
    </location>
</feature>
<feature type="compositionally biased region" description="Low complexity" evidence="1">
    <location>
        <begin position="117"/>
        <end position="132"/>
    </location>
</feature>
<dbReference type="Gene3D" id="2.30.42.10">
    <property type="match status" value="1"/>
</dbReference>
<evidence type="ECO:0000256" key="1">
    <source>
        <dbReference type="SAM" id="MobiDB-lite"/>
    </source>
</evidence>
<dbReference type="Gene3D" id="1.10.510.10">
    <property type="entry name" value="Transferase(Phosphotransferase) domain 1"/>
    <property type="match status" value="1"/>
</dbReference>
<feature type="region of interest" description="Disordered" evidence="1">
    <location>
        <begin position="1384"/>
        <end position="1405"/>
    </location>
</feature>
<feature type="region of interest" description="Disordered" evidence="1">
    <location>
        <begin position="213"/>
        <end position="247"/>
    </location>
</feature>
<evidence type="ECO:0000313" key="5">
    <source>
        <dbReference type="Proteomes" id="UP001530293"/>
    </source>
</evidence>
<name>A0ABD3MLQ8_9STRA</name>
<dbReference type="PROSITE" id="PS00109">
    <property type="entry name" value="PROTEIN_KINASE_TYR"/>
    <property type="match status" value="1"/>
</dbReference>
<feature type="region of interest" description="Disordered" evidence="1">
    <location>
        <begin position="1325"/>
        <end position="1352"/>
    </location>
</feature>
<accession>A0ABD3MLQ8</accession>
<evidence type="ECO:0000313" key="4">
    <source>
        <dbReference type="EMBL" id="KAL3764432.1"/>
    </source>
</evidence>
<dbReference type="EMBL" id="JALLBG020000105">
    <property type="protein sequence ID" value="KAL3764432.1"/>
    <property type="molecule type" value="Genomic_DNA"/>
</dbReference>
<feature type="region of interest" description="Disordered" evidence="1">
    <location>
        <begin position="20"/>
        <end position="49"/>
    </location>
</feature>
<sequence length="1753" mass="189928">MSLEEYLKLAMEAWNAANNEGSAAGGQCISSRTTSSGRSDGGDGRNVVPILPIPNKFYASTTSTSSASSKSTSSTPRATNFAAASSVMTSNTTNFTDLQGSSKSRERQIEGQGNADATTSAKATTATSTTSTLPVSPFDTISDTSSTSIIGSFIRGWMGISLGMNDSFFGGELSSSSSSQRNTNSSPISAMLSSIMEPFSNNINEGVASNDRVQNVDSKENQRRQIQLQQKPANEQPKTQPQPQPQSMNTVAAVMNTNSIDLDATRVTIAPVPSDNTDAVFVEKDATAAASVAKRLDIMTNNSGVRRNGGGADNVAATMTMTVASTGVEKRPIDPTSLSRKGGVSTVDREDLPELKLRAADGDETSAPPPPLKGQLRQQQQQSILPSKSQKTDGEVSETINRLDDESEISNASDDVADDTSSSGVVAGVATSSPLAPSNASPLLQRKTSFTPISTKSSVPGSLKGSVNTMSQGVSMKSFVGKYTAKVGVMAPSINMLKVGKQLKSPTGIPFNPLKSTVSPDNEAEDISSSGVLAGVEAPPPLAPSNASFTPVSTKSSVTGPLKGPFNIASKGDSVKSLVGNKNAKVGVMAPSINMLKVGNQLKTPTETSFIKQPFNPLKGTISPPFDSTNVSLTGLRANGGDMKSKQNMFQAEGQQQQASSLPFTRQSSTPLKGSAHKISTKVEVNGRQGPERWGESFKSNRATPWNTVEGATTGVTVSGYDFMQPQKQQTNTNLMSNSGGEFNIISEDTITSSSIGTVFPSSQGSELPPRMKRSLVDNTTPEWMTSPAASSSSLNWATVNGRQEQKPFQGAQFPVVSDFSQTERDVDFSSTGWPESYMGWDYGDGGIDASTISMDDMGETWVSTSLNGIPEPSYFPQLHIGNRIRSTVHGTIHEGFLFTSDESSNGETVNSRYQVTPCIAKRPWSMSELNATVPAKVLAFERGQQLDLQDQQLTLESWELDAKAAAVRRYFEVEIHMFQKFEEKKKFYGALRRQQLQEEDGGDPENEMIKKGDAAIISKAEVTVPTFLRVYADDGSGGPNLNDAITGYGATGFDVWGKVLDPGHEWLVYEGSLNTEVTLSDAMKLQDRMNDGNTYGNANRLYGVQRAMNLPETFGFEDILDLVCRSLLEDLVFLSSCNVVHRDIRPVNILCDSEHKRLRLTNFGNAVDLDPPRVGLDTERLIVDIPVSIANTLAADVFSVALIIFHLLFDVPEIALNRQLKGVGYDLDLWLQKAQAVESTAERFADAFDYLRERRGFWGFLKGAIRPNPMRKKITSDSLKQFDEILALKSGRMKWTEERSKKVAQEEALLSSLFSLPNNDFGEGSSAVRASETEEVKSGNGEVTSTTSSDDSAFDITRVPFTLQPHTRSTSVLTELSKRIEQAAPDVQTTDEAPLSPSDSEYSDLTRIQFSPPRKSSLTDMLTSYPKQRVPLLQSKRESVPEGKYYDITRAPFQRISPQLQEKKGLAIAIRVPGATSENIRVSESMAVKQIVAPAGKLGVVVDTAQNEGPAYVASISDDSPLLGRIALGDLIVAVDDLDVQTLVADEVSKLLLTKSANARRISVLRKIESAKERQVDLGDQLAVFESALGSSIAKMQTLADAKRFENVERWLVAILPHLQQDDVVHYCQCLISDGFDSLEMLEELIADDLYFMKKAHQRVMSRRLVSKSQEVPPEADEQPLRVKKVYTVDEALGVAARKGIEATVAAEKRLSAEKAEKEKRKVAKQNEVETSSESTDDAQFQRSVSTERQNQ</sequence>
<feature type="compositionally biased region" description="Basic and acidic residues" evidence="1">
    <location>
        <begin position="1713"/>
        <end position="1729"/>
    </location>
</feature>
<evidence type="ECO:0008006" key="6">
    <source>
        <dbReference type="Google" id="ProtNLM"/>
    </source>
</evidence>
<proteinExistence type="predicted"/>
<dbReference type="PANTHER" id="PTHR38909:SF1">
    <property type="entry name" value="G PROTEIN GAMMA DOMAIN-CONTAINING PROTEIN"/>
    <property type="match status" value="1"/>
</dbReference>
<dbReference type="SUPFAM" id="SSF50156">
    <property type="entry name" value="PDZ domain-like"/>
    <property type="match status" value="1"/>
</dbReference>
<dbReference type="InterPro" id="IPR001478">
    <property type="entry name" value="PDZ"/>
</dbReference>
<keyword evidence="5" id="KW-1185">Reference proteome</keyword>
<protein>
    <recommendedName>
        <fullName evidence="6">Non-specific serine/threonine protein kinase</fullName>
    </recommendedName>
</protein>
<evidence type="ECO:0000259" key="2">
    <source>
        <dbReference type="PROSITE" id="PS50011"/>
    </source>
</evidence>
<feature type="region of interest" description="Disordered" evidence="1">
    <location>
        <begin position="92"/>
        <end position="139"/>
    </location>
</feature>
<feature type="compositionally biased region" description="Polar residues" evidence="1">
    <location>
        <begin position="92"/>
        <end position="102"/>
    </location>
</feature>
<dbReference type="InterPro" id="IPR036034">
    <property type="entry name" value="PDZ_sf"/>
</dbReference>
<dbReference type="Proteomes" id="UP001530293">
    <property type="component" value="Unassembled WGS sequence"/>
</dbReference>